<reference evidence="8 9" key="2">
    <citation type="journal article" date="2011" name="J. Antibiot.">
        <title>Furaquinocins I and J: novel polyketide isoprenoid hybrid compounds from Streptomyces reveromyceticus SN-593.</title>
        <authorList>
            <person name="Panthee S."/>
            <person name="Takahashi S."/>
            <person name="Takagi H."/>
            <person name="Nogawa T."/>
            <person name="Oowada E."/>
            <person name="Uramoto M."/>
            <person name="Osada H."/>
        </authorList>
    </citation>
    <scope>NUCLEOTIDE SEQUENCE [LARGE SCALE GENOMIC DNA]</scope>
    <source>
        <strain evidence="8 9">SN-593</strain>
    </source>
</reference>
<evidence type="ECO:0000256" key="4">
    <source>
        <dbReference type="PROSITE-ProRule" id="PRU10007"/>
    </source>
</evidence>
<dbReference type="PROSITE" id="PS00687">
    <property type="entry name" value="ALDEHYDE_DEHYDR_GLU"/>
    <property type="match status" value="1"/>
</dbReference>
<dbReference type="InterPro" id="IPR016161">
    <property type="entry name" value="Ald_DH/histidinol_DH"/>
</dbReference>
<organism evidence="8 9">
    <name type="scientific">Actinacidiphila reveromycinica</name>
    <dbReference type="NCBI Taxonomy" id="659352"/>
    <lineage>
        <taxon>Bacteria</taxon>
        <taxon>Bacillati</taxon>
        <taxon>Actinomycetota</taxon>
        <taxon>Actinomycetes</taxon>
        <taxon>Kitasatosporales</taxon>
        <taxon>Streptomycetaceae</taxon>
        <taxon>Actinacidiphila</taxon>
    </lineage>
</organism>
<comment type="similarity">
    <text evidence="1 5">Belongs to the aldehyde dehydrogenase family.</text>
</comment>
<dbReference type="PANTHER" id="PTHR42986:SF1">
    <property type="entry name" value="BENZALDEHYDE DEHYDROGENASE YFMT"/>
    <property type="match status" value="1"/>
</dbReference>
<accession>A0A7U3V0I3</accession>
<dbReference type="Gene3D" id="3.40.309.10">
    <property type="entry name" value="Aldehyde Dehydrogenase, Chain A, domain 2"/>
    <property type="match status" value="1"/>
</dbReference>
<dbReference type="EMBL" id="AP018365">
    <property type="protein sequence ID" value="BBB02206.1"/>
    <property type="molecule type" value="Genomic_DNA"/>
</dbReference>
<dbReference type="InterPro" id="IPR029510">
    <property type="entry name" value="Ald_DH_CS_GLU"/>
</dbReference>
<feature type="compositionally biased region" description="Gly residues" evidence="6">
    <location>
        <begin position="449"/>
        <end position="461"/>
    </location>
</feature>
<dbReference type="RefSeq" id="WP_202238164.1">
    <property type="nucleotide sequence ID" value="NZ_AP018365.1"/>
</dbReference>
<evidence type="ECO:0000256" key="3">
    <source>
        <dbReference type="ARBA" id="ARBA00023027"/>
    </source>
</evidence>
<reference evidence="8 9" key="4">
    <citation type="journal article" date="2020" name="Sci. Rep.">
        <title>beta-carboline chemical signals induce reveromycin production through a LuxR family regulator in Streptomyces sp. SN-593.</title>
        <authorList>
            <person name="Panthee S."/>
            <person name="Kito N."/>
            <person name="Hayashi T."/>
            <person name="Shimizu T."/>
            <person name="Ishikawa J."/>
            <person name="Hamamoto H."/>
            <person name="Osada H."/>
            <person name="Takahashi S."/>
        </authorList>
    </citation>
    <scope>NUCLEOTIDE SEQUENCE [LARGE SCALE GENOMIC DNA]</scope>
    <source>
        <strain evidence="8 9">SN-593</strain>
    </source>
</reference>
<proteinExistence type="inferred from homology"/>
<keyword evidence="9" id="KW-1185">Reference proteome</keyword>
<dbReference type="KEGG" id="arev:RVR_9969"/>
<evidence type="ECO:0000313" key="9">
    <source>
        <dbReference type="Proteomes" id="UP000595703"/>
    </source>
</evidence>
<name>A0A7U3V0I3_9ACTN</name>
<evidence type="ECO:0000256" key="2">
    <source>
        <dbReference type="ARBA" id="ARBA00023002"/>
    </source>
</evidence>
<dbReference type="FunFam" id="3.40.605.10:FF:000007">
    <property type="entry name" value="NAD/NADP-dependent betaine aldehyde dehydrogenase"/>
    <property type="match status" value="1"/>
</dbReference>
<evidence type="ECO:0000259" key="7">
    <source>
        <dbReference type="Pfam" id="PF00171"/>
    </source>
</evidence>
<dbReference type="GO" id="GO:0016620">
    <property type="term" value="F:oxidoreductase activity, acting on the aldehyde or oxo group of donors, NAD or NADP as acceptor"/>
    <property type="evidence" value="ECO:0007669"/>
    <property type="project" value="InterPro"/>
</dbReference>
<protein>
    <submittedName>
        <fullName evidence="8">Putative aldehyde dehydrogenase</fullName>
    </submittedName>
</protein>
<gene>
    <name evidence="8" type="ORF">RVR_9969</name>
</gene>
<sequence length="486" mass="50341">MAQHEPSWTRALYVDGEFRPPAAGATLDVRDKSSGALLGEAGSADVADVDAAVASSLTAQRAWAARPHAERAAVLRRVATALEQADGLRELIVRETGSIAGKADYEIASAVGELTEAAALASRPVGEVLRTGHPGRFSVSERVPVGLVAAITPWNFPLVLGMRVIAPALALGNAVLLKPSPETPLSGGLAIAELFARAGAPAGVFQVLPGGERVGRRLVEHPDVAMVHFTGSTAVGREIAATAGSLLKKTSLELGGNNALVVLADADVDQAAMIGAWSSFHYQGQTCISAGRHIVDRAVADAYLDNLVGRAAAVTVGDPLRDGAGLGPIINDAQLARARRLLDDAVAGGARVLTGGTAEGRFFRPTVVVDVDPSCALWTEEIFAPIAPVAVVDGADEAVALANDTRYGLVSSVVGRDVHRATEVARRLDCAMVHVNDATPQDEPLAPFGGTGASGLGGRAGGDANLEEYTERRWRTVTGAPVHYPY</sequence>
<feature type="active site" evidence="4">
    <location>
        <position position="253"/>
    </location>
</feature>
<feature type="region of interest" description="Disordered" evidence="6">
    <location>
        <begin position="441"/>
        <end position="462"/>
    </location>
</feature>
<dbReference type="Proteomes" id="UP000595703">
    <property type="component" value="Chromosome"/>
</dbReference>
<dbReference type="SUPFAM" id="SSF53720">
    <property type="entry name" value="ALDH-like"/>
    <property type="match status" value="1"/>
</dbReference>
<dbReference type="InterPro" id="IPR015590">
    <property type="entry name" value="Aldehyde_DH_dom"/>
</dbReference>
<dbReference type="InterPro" id="IPR016163">
    <property type="entry name" value="Ald_DH_C"/>
</dbReference>
<dbReference type="Pfam" id="PF00171">
    <property type="entry name" value="Aldedh"/>
    <property type="match status" value="1"/>
</dbReference>
<dbReference type="PANTHER" id="PTHR42986">
    <property type="entry name" value="BENZALDEHYDE DEHYDROGENASE YFMT"/>
    <property type="match status" value="1"/>
</dbReference>
<reference evidence="8 9" key="1">
    <citation type="journal article" date="2010" name="J. Bacteriol.">
        <title>Biochemical characterization of a novel indole prenyltransferase from Streptomyces sp. SN-593.</title>
        <authorList>
            <person name="Takahashi S."/>
            <person name="Takagi H."/>
            <person name="Toyoda A."/>
            <person name="Uramoto M."/>
            <person name="Nogawa T."/>
            <person name="Ueki M."/>
            <person name="Sakaki Y."/>
            <person name="Osada H."/>
        </authorList>
    </citation>
    <scope>NUCLEOTIDE SEQUENCE [LARGE SCALE GENOMIC DNA]</scope>
    <source>
        <strain evidence="8 9">SN-593</strain>
    </source>
</reference>
<dbReference type="AlphaFoldDB" id="A0A7U3V0I3"/>
<keyword evidence="3" id="KW-0520">NAD</keyword>
<dbReference type="InterPro" id="IPR016162">
    <property type="entry name" value="Ald_DH_N"/>
</dbReference>
<feature type="domain" description="Aldehyde dehydrogenase" evidence="7">
    <location>
        <begin position="25"/>
        <end position="474"/>
    </location>
</feature>
<evidence type="ECO:0000256" key="5">
    <source>
        <dbReference type="RuleBase" id="RU003345"/>
    </source>
</evidence>
<evidence type="ECO:0000256" key="6">
    <source>
        <dbReference type="SAM" id="MobiDB-lite"/>
    </source>
</evidence>
<evidence type="ECO:0000313" key="8">
    <source>
        <dbReference type="EMBL" id="BBB02206.1"/>
    </source>
</evidence>
<keyword evidence="2 5" id="KW-0560">Oxidoreductase</keyword>
<evidence type="ECO:0000256" key="1">
    <source>
        <dbReference type="ARBA" id="ARBA00009986"/>
    </source>
</evidence>
<reference evidence="8 9" key="3">
    <citation type="journal article" date="2011" name="Nat. Chem. Biol.">
        <title>Reveromycin A biosynthesis uses RevG and RevJ for stereospecific spiroacetal formation.</title>
        <authorList>
            <person name="Takahashi S."/>
            <person name="Toyoda A."/>
            <person name="Sekiyama Y."/>
            <person name="Takagi H."/>
            <person name="Nogawa T."/>
            <person name="Uramoto M."/>
            <person name="Suzuki R."/>
            <person name="Koshino H."/>
            <person name="Kumano T."/>
            <person name="Panthee S."/>
            <person name="Dairi T."/>
            <person name="Ishikawa J."/>
            <person name="Ikeda H."/>
            <person name="Sakaki Y."/>
            <person name="Osada H."/>
        </authorList>
    </citation>
    <scope>NUCLEOTIDE SEQUENCE [LARGE SCALE GENOMIC DNA]</scope>
    <source>
        <strain evidence="8 9">SN-593</strain>
    </source>
</reference>
<dbReference type="Gene3D" id="3.40.605.10">
    <property type="entry name" value="Aldehyde Dehydrogenase, Chain A, domain 1"/>
    <property type="match status" value="1"/>
</dbReference>